<dbReference type="InterPro" id="IPR001345">
    <property type="entry name" value="PG/BPGM_mutase_AS"/>
</dbReference>
<dbReference type="Proteomes" id="UP000008070">
    <property type="component" value="Chromosome"/>
</dbReference>
<reference evidence="8" key="1">
    <citation type="journal article" date="2009" name="PLoS ONE">
        <title>Methylobacterium genome sequences: a reference blueprint to investigate microbial metabolism of C1 compounds from natural and industrial sources.</title>
        <authorList>
            <person name="Vuilleumier S."/>
            <person name="Chistoserdova L."/>
            <person name="Lee M.-C."/>
            <person name="Bringel F."/>
            <person name="Lajus A."/>
            <person name="Zhou Y."/>
            <person name="Gourion B."/>
            <person name="Barbe V."/>
            <person name="Chang J."/>
            <person name="Cruveiller S."/>
            <person name="Dossat C."/>
            <person name="Gillett W."/>
            <person name="Gruffaz C."/>
            <person name="Haugen E."/>
            <person name="Hourcade E."/>
            <person name="Levy R."/>
            <person name="Mangenot S."/>
            <person name="Muller E."/>
            <person name="Nadalig T."/>
            <person name="Pagni M."/>
            <person name="Penny C."/>
            <person name="Peyraud R."/>
            <person name="Robinson D.G."/>
            <person name="Roche D."/>
            <person name="Rouy Z."/>
            <person name="Saenampechek C."/>
            <person name="Salvignol G."/>
            <person name="Vallenet D."/>
            <person name="Wu Z."/>
            <person name="Marx C.J."/>
            <person name="Vorholt J.A."/>
            <person name="Olson M.V."/>
            <person name="Kaul R."/>
            <person name="Weissenbach J."/>
            <person name="Medigue C."/>
            <person name="Lidstrom M.E."/>
        </authorList>
    </citation>
    <scope>NUCLEOTIDE SEQUENCE [LARGE SCALE GENOMIC DNA]</scope>
    <source>
        <strain evidence="8">DSM 6343 / CIP 106787 / DM4</strain>
    </source>
</reference>
<evidence type="ECO:0000313" key="7">
    <source>
        <dbReference type="EMBL" id="CAX23510.1"/>
    </source>
</evidence>
<evidence type="ECO:0000256" key="2">
    <source>
        <dbReference type="ARBA" id="ARBA00012028"/>
    </source>
</evidence>
<dbReference type="CDD" id="cd07067">
    <property type="entry name" value="HP_PGM_like"/>
    <property type="match status" value="1"/>
</dbReference>
<dbReference type="GO" id="GO:0006096">
    <property type="term" value="P:glycolytic process"/>
    <property type="evidence" value="ECO:0007669"/>
    <property type="project" value="UniProtKB-KW"/>
</dbReference>
<evidence type="ECO:0000256" key="4">
    <source>
        <dbReference type="ARBA" id="ARBA00023152"/>
    </source>
</evidence>
<organism evidence="7 8">
    <name type="scientific">Methylorubrum extorquens (strain DSM 6343 / CIP 106787 / DM4)</name>
    <name type="common">Methylobacterium extorquens</name>
    <dbReference type="NCBI Taxonomy" id="661410"/>
    <lineage>
        <taxon>Bacteria</taxon>
        <taxon>Pseudomonadati</taxon>
        <taxon>Pseudomonadota</taxon>
        <taxon>Alphaproteobacteria</taxon>
        <taxon>Hyphomicrobiales</taxon>
        <taxon>Methylobacteriaceae</taxon>
        <taxon>Methylorubrum</taxon>
    </lineage>
</organism>
<keyword evidence="4" id="KW-0324">Glycolysis</keyword>
<evidence type="ECO:0000256" key="6">
    <source>
        <dbReference type="PIRSR" id="PIRSR613078-2"/>
    </source>
</evidence>
<dbReference type="GO" id="GO:0004619">
    <property type="term" value="F:phosphoglycerate mutase activity"/>
    <property type="evidence" value="ECO:0007669"/>
    <property type="project" value="UniProtKB-EC"/>
</dbReference>
<dbReference type="HOGENOM" id="CLU_2082033_0_0_5"/>
<proteinExistence type="inferred from homology"/>
<evidence type="ECO:0000256" key="5">
    <source>
        <dbReference type="ARBA" id="ARBA00023235"/>
    </source>
</evidence>
<sequence length="117" mass="12839">MAAPSGRTDMDSIAHTLVLVRHGQSEDNERELFSGLRDPALTARGVNEARAAGRRLKTLGYRFDHAFTSRLQRAQHTLALILDELTEDLRAGSLAQRGRCRAATERGAPVREALSMG</sequence>
<protein>
    <recommendedName>
        <fullName evidence="2">phosphoglycerate mutase (2,3-diphosphoglycerate-dependent)</fullName>
        <ecNumber evidence="2">5.4.2.11</ecNumber>
    </recommendedName>
</protein>
<dbReference type="EC" id="5.4.2.11" evidence="2"/>
<gene>
    <name evidence="7" type="ORF">METD_I1921</name>
</gene>
<evidence type="ECO:0000313" key="8">
    <source>
        <dbReference type="Proteomes" id="UP000008070"/>
    </source>
</evidence>
<feature type="binding site" evidence="6">
    <location>
        <begin position="21"/>
        <end position="28"/>
    </location>
    <ligand>
        <name>substrate</name>
    </ligand>
</feature>
<keyword evidence="5" id="KW-0413">Isomerase</keyword>
<dbReference type="EMBL" id="FP103042">
    <property type="protein sequence ID" value="CAX23510.1"/>
    <property type="molecule type" value="Genomic_DNA"/>
</dbReference>
<keyword evidence="3" id="KW-0312">Gluconeogenesis</keyword>
<dbReference type="Gene3D" id="3.40.50.1240">
    <property type="entry name" value="Phosphoglycerate mutase-like"/>
    <property type="match status" value="1"/>
</dbReference>
<evidence type="ECO:0000256" key="3">
    <source>
        <dbReference type="ARBA" id="ARBA00022432"/>
    </source>
</evidence>
<name>C7CJM0_METED</name>
<dbReference type="InterPro" id="IPR005952">
    <property type="entry name" value="Phosphogly_mut1"/>
</dbReference>
<dbReference type="SMART" id="SM00855">
    <property type="entry name" value="PGAM"/>
    <property type="match status" value="1"/>
</dbReference>
<dbReference type="GO" id="GO:0006094">
    <property type="term" value="P:gluconeogenesis"/>
    <property type="evidence" value="ECO:0007669"/>
    <property type="project" value="UniProtKB-KW"/>
</dbReference>
<feature type="binding site" evidence="6">
    <location>
        <position position="73"/>
    </location>
    <ligand>
        <name>substrate</name>
    </ligand>
</feature>
<dbReference type="KEGG" id="mdi:METDI1921"/>
<evidence type="ECO:0000256" key="1">
    <source>
        <dbReference type="ARBA" id="ARBA00006717"/>
    </source>
</evidence>
<dbReference type="SUPFAM" id="SSF53254">
    <property type="entry name" value="Phosphoglycerate mutase-like"/>
    <property type="match status" value="1"/>
</dbReference>
<dbReference type="PROSITE" id="PS00175">
    <property type="entry name" value="PG_MUTASE"/>
    <property type="match status" value="1"/>
</dbReference>
<dbReference type="InterPro" id="IPR013078">
    <property type="entry name" value="His_Pase_superF_clade-1"/>
</dbReference>
<dbReference type="PANTHER" id="PTHR11931">
    <property type="entry name" value="PHOSPHOGLYCERATE MUTASE"/>
    <property type="match status" value="1"/>
</dbReference>
<dbReference type="InterPro" id="IPR029033">
    <property type="entry name" value="His_PPase_superfam"/>
</dbReference>
<accession>C7CJM0</accession>
<dbReference type="Pfam" id="PF00300">
    <property type="entry name" value="His_Phos_1"/>
    <property type="match status" value="1"/>
</dbReference>
<dbReference type="AlphaFoldDB" id="C7CJM0"/>
<comment type="similarity">
    <text evidence="1">Belongs to the phosphoglycerate mutase family. BPG-dependent PGAM subfamily.</text>
</comment>